<evidence type="ECO:0000313" key="8">
    <source>
        <dbReference type="Proteomes" id="UP000095287"/>
    </source>
</evidence>
<dbReference type="InterPro" id="IPR013083">
    <property type="entry name" value="Znf_RING/FYVE/PHD"/>
</dbReference>
<dbReference type="GO" id="GO:0016925">
    <property type="term" value="P:protein sumoylation"/>
    <property type="evidence" value="ECO:0007669"/>
    <property type="project" value="TreeGrafter"/>
</dbReference>
<keyword evidence="2 4" id="KW-0863">Zinc-finger</keyword>
<feature type="compositionally biased region" description="Polar residues" evidence="5">
    <location>
        <begin position="160"/>
        <end position="178"/>
    </location>
</feature>
<dbReference type="Gene3D" id="3.30.40.10">
    <property type="entry name" value="Zinc/RING finger domain, C3HC4 (zinc finger)"/>
    <property type="match status" value="1"/>
</dbReference>
<feature type="chain" id="PRO_5009314313" evidence="6">
    <location>
        <begin position="23"/>
        <end position="344"/>
    </location>
</feature>
<accession>A0A1I8A6G2</accession>
<evidence type="ECO:0000256" key="6">
    <source>
        <dbReference type="SAM" id="SignalP"/>
    </source>
</evidence>
<dbReference type="WBParaSite" id="L893_g33334.t1">
    <property type="protein sequence ID" value="L893_g33334.t1"/>
    <property type="gene ID" value="L893_g33334"/>
</dbReference>
<dbReference type="GO" id="GO:0000785">
    <property type="term" value="C:chromatin"/>
    <property type="evidence" value="ECO:0007669"/>
    <property type="project" value="TreeGrafter"/>
</dbReference>
<keyword evidence="6" id="KW-0732">Signal</keyword>
<dbReference type="PROSITE" id="PS51044">
    <property type="entry name" value="ZF_SP_RING"/>
    <property type="match status" value="1"/>
</dbReference>
<reference evidence="9" key="1">
    <citation type="submission" date="2016-11" db="UniProtKB">
        <authorList>
            <consortium name="WormBaseParasite"/>
        </authorList>
    </citation>
    <scope>IDENTIFICATION</scope>
</reference>
<dbReference type="GO" id="GO:0008270">
    <property type="term" value="F:zinc ion binding"/>
    <property type="evidence" value="ECO:0007669"/>
    <property type="project" value="UniProtKB-KW"/>
</dbReference>
<feature type="region of interest" description="Disordered" evidence="5">
    <location>
        <begin position="106"/>
        <end position="231"/>
    </location>
</feature>
<evidence type="ECO:0000256" key="2">
    <source>
        <dbReference type="ARBA" id="ARBA00022771"/>
    </source>
</evidence>
<evidence type="ECO:0000256" key="1">
    <source>
        <dbReference type="ARBA" id="ARBA00022723"/>
    </source>
</evidence>
<evidence type="ECO:0000256" key="5">
    <source>
        <dbReference type="SAM" id="MobiDB-lite"/>
    </source>
</evidence>
<evidence type="ECO:0000313" key="9">
    <source>
        <dbReference type="WBParaSite" id="L893_g33334.t1"/>
    </source>
</evidence>
<dbReference type="AlphaFoldDB" id="A0A1I8A6G2"/>
<dbReference type="GO" id="GO:0003712">
    <property type="term" value="F:transcription coregulator activity"/>
    <property type="evidence" value="ECO:0007669"/>
    <property type="project" value="TreeGrafter"/>
</dbReference>
<keyword evidence="3" id="KW-0862">Zinc</keyword>
<evidence type="ECO:0000256" key="3">
    <source>
        <dbReference type="ARBA" id="ARBA00022833"/>
    </source>
</evidence>
<dbReference type="PANTHER" id="PTHR10782:SF4">
    <property type="entry name" value="TONALLI, ISOFORM E"/>
    <property type="match status" value="1"/>
</dbReference>
<dbReference type="CDD" id="cd16650">
    <property type="entry name" value="SP-RING_PIAS-like"/>
    <property type="match status" value="1"/>
</dbReference>
<feature type="compositionally biased region" description="Low complexity" evidence="5">
    <location>
        <begin position="190"/>
        <end position="207"/>
    </location>
</feature>
<dbReference type="GO" id="GO:0006357">
    <property type="term" value="P:regulation of transcription by RNA polymerase II"/>
    <property type="evidence" value="ECO:0007669"/>
    <property type="project" value="TreeGrafter"/>
</dbReference>
<feature type="domain" description="SP-RING-type" evidence="7">
    <location>
        <begin position="1"/>
        <end position="76"/>
    </location>
</feature>
<feature type="compositionally biased region" description="Polar residues" evidence="5">
    <location>
        <begin position="123"/>
        <end position="132"/>
    </location>
</feature>
<feature type="compositionally biased region" description="Low complexity" evidence="5">
    <location>
        <begin position="217"/>
        <end position="231"/>
    </location>
</feature>
<dbReference type="PANTHER" id="PTHR10782">
    <property type="entry name" value="ZINC FINGER MIZ DOMAIN-CONTAINING PROTEIN"/>
    <property type="match status" value="1"/>
</dbReference>
<sequence>MKISLLCPVRVVNLIFLIGVDCTHLQCFDLNLYLMMNEKRPTWKCAICDKIASAYKLIIDQYFLDILQRADSSVSDVELLKDGSWRAFKVEAETLSSDEDGDIVPCKVTSSASNPPKGLITSMKPSPSTPVTVNEDIITLDSDGDEDFTPPPPSTSTTTDSNGTPAQASPQGVTSVKSEMSVIRLDDSDGGIIPISRSPPNIPSIGPQGDAFASTKAATPSESALSSPSAPQQTLMLALAPDMAQNSDLMTGTATQATNPLAAIHQNPIFASTSSYGAIVLGIVITSPSMIPQQGFASFPDFTFMNGGGRTSFDPTQRNLQDTMAQLLGTITQSAQQSYYDRTS</sequence>
<keyword evidence="8" id="KW-1185">Reference proteome</keyword>
<name>A0A1I8A6G2_9BILA</name>
<protein>
    <submittedName>
        <fullName evidence="9">SP-RING-type domain-containing protein</fullName>
    </submittedName>
</protein>
<organism evidence="8 9">
    <name type="scientific">Steinernema glaseri</name>
    <dbReference type="NCBI Taxonomy" id="37863"/>
    <lineage>
        <taxon>Eukaryota</taxon>
        <taxon>Metazoa</taxon>
        <taxon>Ecdysozoa</taxon>
        <taxon>Nematoda</taxon>
        <taxon>Chromadorea</taxon>
        <taxon>Rhabditida</taxon>
        <taxon>Tylenchina</taxon>
        <taxon>Panagrolaimomorpha</taxon>
        <taxon>Strongyloidoidea</taxon>
        <taxon>Steinernematidae</taxon>
        <taxon>Steinernema</taxon>
    </lineage>
</organism>
<dbReference type="Proteomes" id="UP000095287">
    <property type="component" value="Unplaced"/>
</dbReference>
<dbReference type="InterPro" id="IPR004181">
    <property type="entry name" value="Znf_MIZ"/>
</dbReference>
<keyword evidence="1" id="KW-0479">Metal-binding</keyword>
<evidence type="ECO:0000256" key="4">
    <source>
        <dbReference type="PROSITE-ProRule" id="PRU00452"/>
    </source>
</evidence>
<evidence type="ECO:0000259" key="7">
    <source>
        <dbReference type="PROSITE" id="PS51044"/>
    </source>
</evidence>
<feature type="signal peptide" evidence="6">
    <location>
        <begin position="1"/>
        <end position="22"/>
    </location>
</feature>
<proteinExistence type="predicted"/>
<dbReference type="GO" id="GO:0061665">
    <property type="term" value="F:SUMO ligase activity"/>
    <property type="evidence" value="ECO:0007669"/>
    <property type="project" value="TreeGrafter"/>
</dbReference>
<dbReference type="Pfam" id="PF02891">
    <property type="entry name" value="zf-MIZ"/>
    <property type="match status" value="1"/>
</dbReference>